<feature type="compositionally biased region" description="Acidic residues" evidence="1">
    <location>
        <begin position="434"/>
        <end position="450"/>
    </location>
</feature>
<protein>
    <submittedName>
        <fullName evidence="3">Uncharacterized protein</fullName>
    </submittedName>
</protein>
<feature type="compositionally biased region" description="Low complexity" evidence="1">
    <location>
        <begin position="198"/>
        <end position="212"/>
    </location>
</feature>
<gene>
    <name evidence="3" type="primary">LOC110789910</name>
</gene>
<dbReference type="Proteomes" id="UP000813463">
    <property type="component" value="Chromosome 4"/>
</dbReference>
<accession>A0A9R0JXP5</accession>
<dbReference type="AlphaFoldDB" id="A0A9R0JXP5"/>
<sequence>MDNRKGKGKVNESRTYWASFLNPVDGYDGDVDVADDIGSTVRTSGQNDNEPSDTRRIQQSNSLTGSHLNPIDVDVEEDMGLNDNDPSETQRIGPSNRLIGNDSGRKRSNNANSLTGEDPKRKRSNNASISNVNQLQFLSPTSAQAHISSHILSQMGTSPDNFFNPFPYLPGFRPPLNPTTAQTPPFQSQPRPTVEPSQGLGYQQQQQLGLVSRTNSSVSQGLGYQQQQQLGLVSSTNSSVSQGLGYKQPAPRRSLRPNINPYPSQVTRHQQVAPRRSLSPNINPYPSHVTGSQPHAPYRSLRMKADNSHASQVTGYQQIAPRRSLSPNINPYPSHVTGSQQHAPYRSLRMKADNSHASQVTGSQGVSNIHSGSVRQVQQAPRPGTNLSPSAPDLFQSYEEFLQRQGSLGITGELSDTLTQRLTAANRDLNTETTESDNTQDEQENADTDT</sequence>
<evidence type="ECO:0000256" key="1">
    <source>
        <dbReference type="SAM" id="MobiDB-lite"/>
    </source>
</evidence>
<feature type="compositionally biased region" description="Polar residues" evidence="1">
    <location>
        <begin position="178"/>
        <end position="191"/>
    </location>
</feature>
<feature type="region of interest" description="Disordered" evidence="1">
    <location>
        <begin position="22"/>
        <end position="127"/>
    </location>
</feature>
<reference evidence="3" key="2">
    <citation type="submission" date="2025-08" db="UniProtKB">
        <authorList>
            <consortium name="RefSeq"/>
        </authorList>
    </citation>
    <scope>IDENTIFICATION</scope>
    <source>
        <tissue evidence="3">Leaf</tissue>
    </source>
</reference>
<dbReference type="KEGG" id="soe:110789910"/>
<evidence type="ECO:0000313" key="3">
    <source>
        <dbReference type="RefSeq" id="XP_021850320.1"/>
    </source>
</evidence>
<name>A0A9R0JXP5_SPIOL</name>
<feature type="region of interest" description="Disordered" evidence="1">
    <location>
        <begin position="166"/>
        <end position="212"/>
    </location>
</feature>
<proteinExistence type="predicted"/>
<feature type="compositionally biased region" description="Polar residues" evidence="1">
    <location>
        <begin position="325"/>
        <end position="342"/>
    </location>
</feature>
<dbReference type="RefSeq" id="XP_021850320.1">
    <property type="nucleotide sequence ID" value="XM_021994628.2"/>
</dbReference>
<feature type="compositionally biased region" description="Polar residues" evidence="1">
    <location>
        <begin position="355"/>
        <end position="389"/>
    </location>
</feature>
<feature type="region of interest" description="Disordered" evidence="1">
    <location>
        <begin position="237"/>
        <end position="273"/>
    </location>
</feature>
<feature type="region of interest" description="Disordered" evidence="1">
    <location>
        <begin position="306"/>
        <end position="392"/>
    </location>
</feature>
<feature type="compositionally biased region" description="Polar residues" evidence="1">
    <location>
        <begin position="40"/>
        <end position="49"/>
    </location>
</feature>
<feature type="region of interest" description="Disordered" evidence="1">
    <location>
        <begin position="424"/>
        <end position="450"/>
    </location>
</feature>
<feature type="compositionally biased region" description="Polar residues" evidence="1">
    <location>
        <begin position="308"/>
        <end position="317"/>
    </location>
</feature>
<organism evidence="2 3">
    <name type="scientific">Spinacia oleracea</name>
    <name type="common">Spinach</name>
    <dbReference type="NCBI Taxonomy" id="3562"/>
    <lineage>
        <taxon>Eukaryota</taxon>
        <taxon>Viridiplantae</taxon>
        <taxon>Streptophyta</taxon>
        <taxon>Embryophyta</taxon>
        <taxon>Tracheophyta</taxon>
        <taxon>Spermatophyta</taxon>
        <taxon>Magnoliopsida</taxon>
        <taxon>eudicotyledons</taxon>
        <taxon>Gunneridae</taxon>
        <taxon>Pentapetalae</taxon>
        <taxon>Caryophyllales</taxon>
        <taxon>Chenopodiaceae</taxon>
        <taxon>Chenopodioideae</taxon>
        <taxon>Anserineae</taxon>
        <taxon>Spinacia</taxon>
    </lineage>
</organism>
<feature type="compositionally biased region" description="Polar residues" evidence="1">
    <location>
        <begin position="57"/>
        <end position="67"/>
    </location>
</feature>
<feature type="compositionally biased region" description="Polar residues" evidence="1">
    <location>
        <begin position="261"/>
        <end position="270"/>
    </location>
</feature>
<evidence type="ECO:0000313" key="2">
    <source>
        <dbReference type="Proteomes" id="UP000813463"/>
    </source>
</evidence>
<reference evidence="2" key="1">
    <citation type="journal article" date="2021" name="Nat. Commun.">
        <title>Genomic analyses provide insights into spinach domestication and the genetic basis of agronomic traits.</title>
        <authorList>
            <person name="Cai X."/>
            <person name="Sun X."/>
            <person name="Xu C."/>
            <person name="Sun H."/>
            <person name="Wang X."/>
            <person name="Ge C."/>
            <person name="Zhang Z."/>
            <person name="Wang Q."/>
            <person name="Fei Z."/>
            <person name="Jiao C."/>
            <person name="Wang Q."/>
        </authorList>
    </citation>
    <scope>NUCLEOTIDE SEQUENCE [LARGE SCALE GENOMIC DNA]</scope>
    <source>
        <strain evidence="2">cv. Varoflay</strain>
    </source>
</reference>
<keyword evidence="2" id="KW-1185">Reference proteome</keyword>
<dbReference type="GeneID" id="110789910"/>